<comment type="caution">
    <text evidence="8">The sequence shown here is derived from an EMBL/GenBank/DDBJ whole genome shotgun (WGS) entry which is preliminary data.</text>
</comment>
<name>A0A917S3H8_9BACL</name>
<dbReference type="GO" id="GO:0005886">
    <property type="term" value="C:plasma membrane"/>
    <property type="evidence" value="ECO:0007669"/>
    <property type="project" value="UniProtKB-SubCell"/>
</dbReference>
<keyword evidence="5 6" id="KW-0472">Membrane</keyword>
<dbReference type="InterPro" id="IPR052027">
    <property type="entry name" value="PspC"/>
</dbReference>
<organism evidence="8 9">
    <name type="scientific">Sporolactobacillus putidus</name>
    <dbReference type="NCBI Taxonomy" id="492735"/>
    <lineage>
        <taxon>Bacteria</taxon>
        <taxon>Bacillati</taxon>
        <taxon>Bacillota</taxon>
        <taxon>Bacilli</taxon>
        <taxon>Bacillales</taxon>
        <taxon>Sporolactobacillaceae</taxon>
        <taxon>Sporolactobacillus</taxon>
    </lineage>
</organism>
<accession>A0A917S3H8</accession>
<evidence type="ECO:0000256" key="1">
    <source>
        <dbReference type="ARBA" id="ARBA00004162"/>
    </source>
</evidence>
<evidence type="ECO:0000256" key="3">
    <source>
        <dbReference type="ARBA" id="ARBA00022692"/>
    </source>
</evidence>
<dbReference type="Proteomes" id="UP000654670">
    <property type="component" value="Unassembled WGS sequence"/>
</dbReference>
<dbReference type="Pfam" id="PF04024">
    <property type="entry name" value="PspC"/>
    <property type="match status" value="1"/>
</dbReference>
<protein>
    <recommendedName>
        <fullName evidence="7">Phage shock protein PspC N-terminal domain-containing protein</fullName>
    </recommendedName>
</protein>
<dbReference type="InterPro" id="IPR007168">
    <property type="entry name" value="Phageshock_PspC_N"/>
</dbReference>
<proteinExistence type="predicted"/>
<comment type="subcellular location">
    <subcellularLocation>
        <location evidence="1">Cell membrane</location>
        <topology evidence="1">Single-pass membrane protein</topology>
    </subcellularLocation>
</comment>
<evidence type="ECO:0000313" key="9">
    <source>
        <dbReference type="Proteomes" id="UP000654670"/>
    </source>
</evidence>
<evidence type="ECO:0000259" key="7">
    <source>
        <dbReference type="Pfam" id="PF04024"/>
    </source>
</evidence>
<keyword evidence="2" id="KW-1003">Cell membrane</keyword>
<feature type="domain" description="Phage shock protein PspC N-terminal" evidence="7">
    <location>
        <begin position="3"/>
        <end position="61"/>
    </location>
</feature>
<dbReference type="AlphaFoldDB" id="A0A917S3H8"/>
<keyword evidence="3 6" id="KW-0812">Transmembrane</keyword>
<gene>
    <name evidence="8" type="ORF">GCM10007968_17950</name>
</gene>
<reference evidence="8" key="1">
    <citation type="journal article" date="2014" name="Int. J. Syst. Evol. Microbiol.">
        <title>Complete genome sequence of Corynebacterium casei LMG S-19264T (=DSM 44701T), isolated from a smear-ripened cheese.</title>
        <authorList>
            <consortium name="US DOE Joint Genome Institute (JGI-PGF)"/>
            <person name="Walter F."/>
            <person name="Albersmeier A."/>
            <person name="Kalinowski J."/>
            <person name="Ruckert C."/>
        </authorList>
    </citation>
    <scope>NUCLEOTIDE SEQUENCE</scope>
    <source>
        <strain evidence="8">JCM 15325</strain>
    </source>
</reference>
<evidence type="ECO:0000256" key="5">
    <source>
        <dbReference type="ARBA" id="ARBA00023136"/>
    </source>
</evidence>
<keyword evidence="9" id="KW-1185">Reference proteome</keyword>
<reference evidence="8" key="2">
    <citation type="submission" date="2020-09" db="EMBL/GenBank/DDBJ databases">
        <authorList>
            <person name="Sun Q."/>
            <person name="Ohkuma M."/>
        </authorList>
    </citation>
    <scope>NUCLEOTIDE SEQUENCE</scope>
    <source>
        <strain evidence="8">JCM 15325</strain>
    </source>
</reference>
<feature type="transmembrane region" description="Helical" evidence="6">
    <location>
        <begin position="34"/>
        <end position="59"/>
    </location>
</feature>
<keyword evidence="4 6" id="KW-1133">Transmembrane helix</keyword>
<dbReference type="EMBL" id="BMOK01000006">
    <property type="protein sequence ID" value="GGL54324.1"/>
    <property type="molecule type" value="Genomic_DNA"/>
</dbReference>
<evidence type="ECO:0000313" key="8">
    <source>
        <dbReference type="EMBL" id="GGL54324.1"/>
    </source>
</evidence>
<dbReference type="RefSeq" id="WP_188802757.1">
    <property type="nucleotide sequence ID" value="NZ_BMOK01000006.1"/>
</dbReference>
<sequence length="64" mass="7222">MQKRLYRSENNRIVGGVLGGIGEYFNIDPTVIRIGFLILALVTAVFPCLIGYFLAYFIIPEQKV</sequence>
<evidence type="ECO:0000256" key="4">
    <source>
        <dbReference type="ARBA" id="ARBA00022989"/>
    </source>
</evidence>
<dbReference type="PANTHER" id="PTHR33885">
    <property type="entry name" value="PHAGE SHOCK PROTEIN C"/>
    <property type="match status" value="1"/>
</dbReference>
<evidence type="ECO:0000256" key="6">
    <source>
        <dbReference type="SAM" id="Phobius"/>
    </source>
</evidence>
<evidence type="ECO:0000256" key="2">
    <source>
        <dbReference type="ARBA" id="ARBA00022475"/>
    </source>
</evidence>
<dbReference type="PANTHER" id="PTHR33885:SF3">
    <property type="entry name" value="PHAGE SHOCK PROTEIN C"/>
    <property type="match status" value="1"/>
</dbReference>